<dbReference type="RefSeq" id="WP_041518995.1">
    <property type="nucleotide sequence ID" value="NZ_JPRK01000013.1"/>
</dbReference>
<dbReference type="Proteomes" id="UP000032061">
    <property type="component" value="Unassembled WGS sequence"/>
</dbReference>
<reference evidence="2 4" key="1">
    <citation type="submission" date="2015-01" db="EMBL/GenBank/DDBJ databases">
        <title>Genome of Flavobacterium hibernum DSM 12611.</title>
        <authorList>
            <person name="Stropko S.J."/>
            <person name="Pipes S.E."/>
            <person name="Newman J.D."/>
        </authorList>
    </citation>
    <scope>NUCLEOTIDE SEQUENCE [LARGE SCALE GENOMIC DNA]</scope>
    <source>
        <strain evidence="2 4">DSM 12611</strain>
    </source>
</reference>
<dbReference type="AlphaFoldDB" id="A0A0D0ETH6"/>
<sequence>MAENESYIRWQNIRITQLGFANNLLILLNVALLGFYSKFLSDCEILNNYQKFFICASFLLIIVSTGLGIFVMLNRLEDFKLTAQIARKRETNQRNGIENDREEAKILGERTYNYFIWQAVTFLCAFITGLIVIVIEFNDKLF</sequence>
<reference evidence="3 5" key="2">
    <citation type="submission" date="2016-11" db="EMBL/GenBank/DDBJ databases">
        <title>Whole genomes of Flavobacteriaceae.</title>
        <authorList>
            <person name="Stine C."/>
            <person name="Li C."/>
            <person name="Tadesse D."/>
        </authorList>
    </citation>
    <scope>NUCLEOTIDE SEQUENCE [LARGE SCALE GENOMIC DNA]</scope>
    <source>
        <strain evidence="3 5">ATCC 51468</strain>
    </source>
</reference>
<dbReference type="EMBL" id="JPRK01000013">
    <property type="protein sequence ID" value="KIO51868.1"/>
    <property type="molecule type" value="Genomic_DNA"/>
</dbReference>
<organism evidence="2 4">
    <name type="scientific">Flavobacterium hibernum</name>
    <dbReference type="NCBI Taxonomy" id="37752"/>
    <lineage>
        <taxon>Bacteria</taxon>
        <taxon>Pseudomonadati</taxon>
        <taxon>Bacteroidota</taxon>
        <taxon>Flavobacteriia</taxon>
        <taxon>Flavobacteriales</taxon>
        <taxon>Flavobacteriaceae</taxon>
        <taxon>Flavobacterium</taxon>
    </lineage>
</organism>
<proteinExistence type="predicted"/>
<evidence type="ECO:0000313" key="2">
    <source>
        <dbReference type="EMBL" id="KIO51868.1"/>
    </source>
</evidence>
<dbReference type="STRING" id="37752.IW18_16610"/>
<gene>
    <name evidence="3" type="ORF">B0A73_20470</name>
    <name evidence="2" type="ORF">IW18_16610</name>
</gene>
<protein>
    <submittedName>
        <fullName evidence="2">Uncharacterized protein</fullName>
    </submittedName>
</protein>
<feature type="transmembrane region" description="Helical" evidence="1">
    <location>
        <begin position="52"/>
        <end position="73"/>
    </location>
</feature>
<keyword evidence="1" id="KW-0812">Transmembrane</keyword>
<comment type="caution">
    <text evidence="2">The sequence shown here is derived from an EMBL/GenBank/DDBJ whole genome shotgun (WGS) entry which is preliminary data.</text>
</comment>
<evidence type="ECO:0000313" key="4">
    <source>
        <dbReference type="Proteomes" id="UP000032061"/>
    </source>
</evidence>
<keyword evidence="1" id="KW-1133">Transmembrane helix</keyword>
<evidence type="ECO:0000256" key="1">
    <source>
        <dbReference type="SAM" id="Phobius"/>
    </source>
</evidence>
<evidence type="ECO:0000313" key="5">
    <source>
        <dbReference type="Proteomes" id="UP000198302"/>
    </source>
</evidence>
<dbReference type="EMBL" id="MUGX01000034">
    <property type="protein sequence ID" value="OXA84255.1"/>
    <property type="molecule type" value="Genomic_DNA"/>
</dbReference>
<feature type="transmembrane region" description="Helical" evidence="1">
    <location>
        <begin position="20"/>
        <end position="40"/>
    </location>
</feature>
<keyword evidence="5" id="KW-1185">Reference proteome</keyword>
<name>A0A0D0ETH6_9FLAO</name>
<dbReference type="Proteomes" id="UP000198302">
    <property type="component" value="Unassembled WGS sequence"/>
</dbReference>
<accession>A0A0D0ETH6</accession>
<keyword evidence="1" id="KW-0472">Membrane</keyword>
<feature type="transmembrane region" description="Helical" evidence="1">
    <location>
        <begin position="115"/>
        <end position="137"/>
    </location>
</feature>
<evidence type="ECO:0000313" key="3">
    <source>
        <dbReference type="EMBL" id="OXA84255.1"/>
    </source>
</evidence>
<dbReference type="OrthoDB" id="1377012at2"/>